<dbReference type="OrthoDB" id="10546972at2759"/>
<feature type="region of interest" description="Disordered" evidence="1">
    <location>
        <begin position="192"/>
        <end position="218"/>
    </location>
</feature>
<gene>
    <name evidence="3" type="ORF">MOQ_007467</name>
</gene>
<keyword evidence="4" id="KW-1185">Reference proteome</keyword>
<name>K2M1E5_TRYCR</name>
<dbReference type="EMBL" id="AHKC01014952">
    <property type="protein sequence ID" value="EKF28773.1"/>
    <property type="molecule type" value="Genomic_DNA"/>
</dbReference>
<feature type="non-terminal residue" evidence="3">
    <location>
        <position position="218"/>
    </location>
</feature>
<dbReference type="InterPro" id="IPR022195">
    <property type="entry name" value="DUF3720"/>
</dbReference>
<protein>
    <submittedName>
        <fullName evidence="3">Mucin-associated surface protein (MASP), putative</fullName>
    </submittedName>
</protein>
<evidence type="ECO:0000256" key="2">
    <source>
        <dbReference type="SAM" id="SignalP"/>
    </source>
</evidence>
<keyword evidence="2" id="KW-0732">Signal</keyword>
<dbReference type="Proteomes" id="UP000007350">
    <property type="component" value="Unassembled WGS sequence"/>
</dbReference>
<sequence length="218" mass="22522">MAMMMTGRVLLVCALCVLWCGAAVFGHAMDDYCSEGGWKVLRHTSNGGSDGVSPKADCGVLSTRMGLIKAVEAAEAGEQELSGASPDAPEYKSKETSPNNKLGNNTEGNVAPGSGVDGVARQHAAAAAPAALLQKPEGPGAGEVQGETEVLDRKANESEDTEEGGELETENLKPDPSFLHHLAALAPWMVRNPLPTIPNSNGSSADSQVDKGAGKTRV</sequence>
<proteinExistence type="predicted"/>
<evidence type="ECO:0000256" key="1">
    <source>
        <dbReference type="SAM" id="MobiDB-lite"/>
    </source>
</evidence>
<feature type="compositionally biased region" description="Acidic residues" evidence="1">
    <location>
        <begin position="158"/>
        <end position="169"/>
    </location>
</feature>
<feature type="region of interest" description="Disordered" evidence="1">
    <location>
        <begin position="75"/>
        <end position="175"/>
    </location>
</feature>
<dbReference type="Pfam" id="PF12517">
    <property type="entry name" value="DUF3720"/>
    <property type="match status" value="1"/>
</dbReference>
<dbReference type="AlphaFoldDB" id="K2M1E5"/>
<accession>K2M1E5</accession>
<feature type="compositionally biased region" description="Basic and acidic residues" evidence="1">
    <location>
        <begin position="208"/>
        <end position="218"/>
    </location>
</feature>
<evidence type="ECO:0000313" key="4">
    <source>
        <dbReference type="Proteomes" id="UP000007350"/>
    </source>
</evidence>
<evidence type="ECO:0000313" key="3">
    <source>
        <dbReference type="EMBL" id="EKF28773.1"/>
    </source>
</evidence>
<reference evidence="3 4" key="1">
    <citation type="journal article" date="2012" name="BMC Genomics">
        <title>Comparative genomic analysis of human infective Trypanosoma cruzi lineages with the bat-restricted subspecies T. cruzi marinkellei.</title>
        <authorList>
            <person name="Franzen O."/>
            <person name="Talavera-Lopez C."/>
            <person name="Ochaya S."/>
            <person name="Butler C.E."/>
            <person name="Messenger L.A."/>
            <person name="Lewis M.D."/>
            <person name="Llewellyn M.S."/>
            <person name="Marinkelle C.J."/>
            <person name="Tyler K.M."/>
            <person name="Miles M.A."/>
            <person name="Andersson B."/>
        </authorList>
    </citation>
    <scope>NUCLEOTIDE SEQUENCE [LARGE SCALE GENOMIC DNA]</scope>
    <source>
        <strain evidence="3 4">B7</strain>
    </source>
</reference>
<feature type="compositionally biased region" description="Polar residues" evidence="1">
    <location>
        <begin position="96"/>
        <end position="108"/>
    </location>
</feature>
<comment type="caution">
    <text evidence="3">The sequence shown here is derived from an EMBL/GenBank/DDBJ whole genome shotgun (WGS) entry which is preliminary data.</text>
</comment>
<organism evidence="3 4">
    <name type="scientific">Trypanosoma cruzi marinkellei</name>
    <dbReference type="NCBI Taxonomy" id="85056"/>
    <lineage>
        <taxon>Eukaryota</taxon>
        <taxon>Discoba</taxon>
        <taxon>Euglenozoa</taxon>
        <taxon>Kinetoplastea</taxon>
        <taxon>Metakinetoplastina</taxon>
        <taxon>Trypanosomatida</taxon>
        <taxon>Trypanosomatidae</taxon>
        <taxon>Trypanosoma</taxon>
        <taxon>Schizotrypanum</taxon>
    </lineage>
</organism>
<feature type="signal peptide" evidence="2">
    <location>
        <begin position="1"/>
        <end position="22"/>
    </location>
</feature>
<feature type="compositionally biased region" description="Polar residues" evidence="1">
    <location>
        <begin position="197"/>
        <end position="207"/>
    </location>
</feature>
<feature type="chain" id="PRO_5003860876" evidence="2">
    <location>
        <begin position="23"/>
        <end position="218"/>
    </location>
</feature>